<evidence type="ECO:0000256" key="5">
    <source>
        <dbReference type="ARBA" id="ARBA00023180"/>
    </source>
</evidence>
<dbReference type="PROSITE" id="PS50923">
    <property type="entry name" value="SUSHI"/>
    <property type="match status" value="8"/>
</dbReference>
<feature type="transmembrane region" description="Helical" evidence="8">
    <location>
        <begin position="256"/>
        <end position="276"/>
    </location>
</feature>
<dbReference type="Gene3D" id="2.10.70.10">
    <property type="entry name" value="Complement Module, domain 1"/>
    <property type="match status" value="8"/>
</dbReference>
<feature type="compositionally biased region" description="Polar residues" evidence="7">
    <location>
        <begin position="635"/>
        <end position="649"/>
    </location>
</feature>
<keyword evidence="8" id="KW-0812">Transmembrane</keyword>
<dbReference type="Pfam" id="PF00084">
    <property type="entry name" value="Sushi"/>
    <property type="match status" value="8"/>
</dbReference>
<keyword evidence="1 6" id="KW-0768">Sushi</keyword>
<feature type="domain" description="Sushi" evidence="9">
    <location>
        <begin position="417"/>
        <end position="474"/>
    </location>
</feature>
<dbReference type="PANTHER" id="PTHR46393">
    <property type="entry name" value="SUSHI DOMAIN-CONTAINING PROTEIN"/>
    <property type="match status" value="1"/>
</dbReference>
<accession>A0A6P4FCI6</accession>
<evidence type="ECO:0000256" key="1">
    <source>
        <dbReference type="ARBA" id="ARBA00022659"/>
    </source>
</evidence>
<feature type="domain" description="Sushi" evidence="9">
    <location>
        <begin position="357"/>
        <end position="416"/>
    </location>
</feature>
<evidence type="ECO:0000259" key="9">
    <source>
        <dbReference type="PROSITE" id="PS50923"/>
    </source>
</evidence>
<dbReference type="SUPFAM" id="SSF57535">
    <property type="entry name" value="Complement control module/SCR domain"/>
    <property type="match status" value="8"/>
</dbReference>
<evidence type="ECO:0000256" key="8">
    <source>
        <dbReference type="SAM" id="Phobius"/>
    </source>
</evidence>
<feature type="disulfide bond" evidence="6">
    <location>
        <begin position="445"/>
        <end position="472"/>
    </location>
</feature>
<feature type="domain" description="Sushi" evidence="9">
    <location>
        <begin position="475"/>
        <end position="534"/>
    </location>
</feature>
<gene>
    <name evidence="10" type="primary">LOC108048671</name>
</gene>
<feature type="disulfide bond" evidence="6">
    <location>
        <begin position="387"/>
        <end position="414"/>
    </location>
</feature>
<feature type="domain" description="Sushi" evidence="9">
    <location>
        <begin position="124"/>
        <end position="181"/>
    </location>
</feature>
<feature type="transmembrane region" description="Helical" evidence="8">
    <location>
        <begin position="549"/>
        <end position="569"/>
    </location>
</feature>
<dbReference type="CDD" id="cd00033">
    <property type="entry name" value="CCP"/>
    <property type="match status" value="8"/>
</dbReference>
<organism evidence="10">
    <name type="scientific">Drosophila rhopaloa</name>
    <name type="common">Fruit fly</name>
    <dbReference type="NCBI Taxonomy" id="1041015"/>
    <lineage>
        <taxon>Eukaryota</taxon>
        <taxon>Metazoa</taxon>
        <taxon>Ecdysozoa</taxon>
        <taxon>Arthropoda</taxon>
        <taxon>Hexapoda</taxon>
        <taxon>Insecta</taxon>
        <taxon>Pterygota</taxon>
        <taxon>Neoptera</taxon>
        <taxon>Endopterygota</taxon>
        <taxon>Diptera</taxon>
        <taxon>Brachycera</taxon>
        <taxon>Muscomorpha</taxon>
        <taxon>Ephydroidea</taxon>
        <taxon>Drosophilidae</taxon>
        <taxon>Drosophila</taxon>
        <taxon>Sophophora</taxon>
    </lineage>
</organism>
<feature type="disulfide bond" evidence="6">
    <location>
        <begin position="212"/>
        <end position="239"/>
    </location>
</feature>
<feature type="disulfide bond" evidence="6">
    <location>
        <begin position="94"/>
        <end position="121"/>
    </location>
</feature>
<dbReference type="OrthoDB" id="406096at2759"/>
<feature type="region of interest" description="Disordered" evidence="7">
    <location>
        <begin position="624"/>
        <end position="649"/>
    </location>
</feature>
<feature type="disulfide bond" evidence="6">
    <location>
        <begin position="327"/>
        <end position="354"/>
    </location>
</feature>
<feature type="domain" description="Sushi" evidence="9">
    <location>
        <begin position="303"/>
        <end position="356"/>
    </location>
</feature>
<feature type="domain" description="Sushi" evidence="9">
    <location>
        <begin position="9"/>
        <end position="63"/>
    </location>
</feature>
<dbReference type="AlphaFoldDB" id="A0A6P4FCI6"/>
<dbReference type="RefSeq" id="XP_016984978.1">
    <property type="nucleotide sequence ID" value="XM_017129489.1"/>
</dbReference>
<sequence length="693" mass="75050">KRPHVRTHPRSAPPTSSQNTAQTYRIGALAKYRCERGYKMVGEALATCTDSGQWSGSIPECVYVECGAPEGINNGKVVLATNATYYGAAVLYECLANFKLSGVSRRLCTEHGNWSHEAPECVEVVCDTPNISENLIVEAGPRAVGSVVTFKCSKGRIMMGNDTRVCQKNGKWAGKSPTCRPVDCGRPLAIENGRVIVVNESTLYGGSAEYHCIPNYNRIGQYLRKCTEEGAWSGKQPHCELATAEGHESSELGTGVGIGATVIVALLAIFGLIFLYRNKARPVKNTENVQAAETKDERNAAVMSYSTLEANNRMHMDKIGALAKYRCERGYKMVGEALATCTDSGQWSGSIPECVYVECGAPEGISNGKVVLATNATYYGAAVLYECLANFKLSGVSRRLCTEHGNWSHEAPECVEVVCDTPNISENLIVEAGPRAVGSVVTFKCSKGRIMMGNDTRVCQKNGKWAGKSPTCRPVDCGRPLAIENGRVIVVNESTLYGGSAEYHCIPNYNRIGQYLRKCTEEGAWSGKQPHCELATAEGHESSELGTGVGIGATVIVALLAIFGLIFLYRNKARPVKNTENVQAAETKDERNAAVMSYSTLEANNRMHMDNNPSATFNTFHGGAGRPNAAGTPDASATGNGERLNNNRSENIYDQIPNEQFYDAPYEMRSNDEVYEPEPVASNVITINGISVR</sequence>
<evidence type="ECO:0000256" key="2">
    <source>
        <dbReference type="ARBA" id="ARBA00022729"/>
    </source>
</evidence>
<keyword evidence="5" id="KW-0325">Glycoprotein</keyword>
<keyword evidence="2" id="KW-0732">Signal</keyword>
<evidence type="ECO:0000313" key="10">
    <source>
        <dbReference type="RefSeq" id="XP_016984978.1"/>
    </source>
</evidence>
<dbReference type="FunFam" id="2.10.70.10:FF:000076">
    <property type="entry name" value="Furrowed, isoform A"/>
    <property type="match status" value="3"/>
</dbReference>
<dbReference type="InterPro" id="IPR000436">
    <property type="entry name" value="Sushi_SCR_CCP_dom"/>
</dbReference>
<evidence type="ECO:0000256" key="4">
    <source>
        <dbReference type="ARBA" id="ARBA00023157"/>
    </source>
</evidence>
<evidence type="ECO:0000256" key="3">
    <source>
        <dbReference type="ARBA" id="ARBA00022737"/>
    </source>
</evidence>
<keyword evidence="8" id="KW-1133">Transmembrane helix</keyword>
<proteinExistence type="predicted"/>
<feature type="non-terminal residue" evidence="10">
    <location>
        <position position="1"/>
    </location>
</feature>
<keyword evidence="3" id="KW-0677">Repeat</keyword>
<evidence type="ECO:0000256" key="7">
    <source>
        <dbReference type="SAM" id="MobiDB-lite"/>
    </source>
</evidence>
<dbReference type="SMART" id="SM00032">
    <property type="entry name" value="CCP"/>
    <property type="match status" value="8"/>
</dbReference>
<feature type="region of interest" description="Disordered" evidence="7">
    <location>
        <begin position="1"/>
        <end position="20"/>
    </location>
</feature>
<protein>
    <submittedName>
        <fullName evidence="10">Sushi, von Willebrand factor type A, EGF and pentraxin domain-containing protein 1-like</fullName>
    </submittedName>
</protein>
<dbReference type="PANTHER" id="PTHR46393:SF7">
    <property type="entry name" value="COMPLEMENT C2"/>
    <property type="match status" value="1"/>
</dbReference>
<name>A0A6P4FCI6_DRORH</name>
<keyword evidence="8" id="KW-0472">Membrane</keyword>
<evidence type="ECO:0000256" key="6">
    <source>
        <dbReference type="PROSITE-ProRule" id="PRU00302"/>
    </source>
</evidence>
<dbReference type="InterPro" id="IPR035976">
    <property type="entry name" value="Sushi/SCR/CCP_sf"/>
</dbReference>
<keyword evidence="4 6" id="KW-1015">Disulfide bond</keyword>
<feature type="domain" description="Sushi" evidence="9">
    <location>
        <begin position="64"/>
        <end position="123"/>
    </location>
</feature>
<comment type="caution">
    <text evidence="6">Lacks conserved residue(s) required for the propagation of feature annotation.</text>
</comment>
<feature type="domain" description="Sushi" evidence="9">
    <location>
        <begin position="182"/>
        <end position="241"/>
    </location>
</feature>
<feature type="disulfide bond" evidence="6">
    <location>
        <begin position="505"/>
        <end position="532"/>
    </location>
</feature>
<feature type="disulfide bond" evidence="6">
    <location>
        <begin position="152"/>
        <end position="179"/>
    </location>
</feature>
<reference evidence="10" key="1">
    <citation type="submission" date="2025-08" db="UniProtKB">
        <authorList>
            <consortium name="RefSeq"/>
        </authorList>
    </citation>
    <scope>IDENTIFICATION</scope>
</reference>
<feature type="disulfide bond" evidence="6">
    <location>
        <begin position="34"/>
        <end position="61"/>
    </location>
</feature>